<dbReference type="PANTHER" id="PTHR30468:SF1">
    <property type="entry name" value="ALPHA-KETOGLUTARATE-DEPENDENT SULFONATE DIOXYGENASE"/>
    <property type="match status" value="1"/>
</dbReference>
<dbReference type="Proteomes" id="UP000197153">
    <property type="component" value="Chromosome 2"/>
</dbReference>
<dbReference type="EMBL" id="CP022111">
    <property type="protein sequence ID" value="ASG23514.1"/>
    <property type="molecule type" value="Genomic_DNA"/>
</dbReference>
<dbReference type="PANTHER" id="PTHR30468">
    <property type="entry name" value="ALPHA-KETOGLUTARATE-DEPENDENT SULFONATE DIOXYGENASE"/>
    <property type="match status" value="1"/>
</dbReference>
<dbReference type="InterPro" id="IPR051323">
    <property type="entry name" value="AtsK-like"/>
</dbReference>
<dbReference type="GO" id="GO:0046872">
    <property type="term" value="F:metal ion binding"/>
    <property type="evidence" value="ECO:0007669"/>
    <property type="project" value="UniProtKB-KW"/>
</dbReference>
<reference evidence="8 9" key="1">
    <citation type="submission" date="2017-06" db="EMBL/GenBank/DDBJ databases">
        <title>Complete genome sequence of Nitrospirillum amazonense strain CBAmC, an endophytic nitrogen-fixing and plant growth-promoting bacterium, isolated from sugarcane.</title>
        <authorList>
            <person name="Schwab S."/>
            <person name="dos Santos Teixeira K.R."/>
            <person name="Simoes Araujo J.L."/>
            <person name="Soares Vidal M."/>
            <person name="Borges de Freitas H.R."/>
            <person name="Rivello Crivelaro A.L."/>
            <person name="Bueno de Camargo Nunes A."/>
            <person name="dos Santos C.M."/>
            <person name="Palmeira da Silva Rosa D."/>
            <person name="da Silva Padilha D."/>
            <person name="da Silva E."/>
            <person name="Araujo Terra L."/>
            <person name="Soares Mendes V."/>
            <person name="Farinelli L."/>
            <person name="Magalhaes Cruz L."/>
            <person name="Baldani J.I."/>
        </authorList>
    </citation>
    <scope>NUCLEOTIDE SEQUENCE [LARGE SCALE GENOMIC DNA]</scope>
    <source>
        <strain evidence="8 9">CBAmC</strain>
    </source>
</reference>
<gene>
    <name evidence="8" type="ORF">Y958_14685</name>
</gene>
<dbReference type="AlphaFoldDB" id="A0A248JZ86"/>
<evidence type="ECO:0000256" key="2">
    <source>
        <dbReference type="ARBA" id="ARBA00022723"/>
    </source>
</evidence>
<dbReference type="Gene3D" id="3.60.130.10">
    <property type="entry name" value="Clavaminate synthase-like"/>
    <property type="match status" value="1"/>
</dbReference>
<evidence type="ECO:0000259" key="7">
    <source>
        <dbReference type="Pfam" id="PF02668"/>
    </source>
</evidence>
<sequence>MVSAAAPALAATPLSPALGSVITGLDLGRCTDDARTMRALIDLLHQRGVLVIKGQNLSDADYVRFGRQWGRPLEFFIKEHRRQDHPEMIRINNDPATPPALRDGAVHWHSDGSYEAEPAAVTMLYGKEAPREGGETLFASTAAAFEALPAGRRMTLEGLVAIHELGAAPWIEGETPPDPNRPKRDMPRQRHPLVIRHPVTGRRALFTSGTACGIEGMDQEAAMALIHFLRAHITQRQFRISYKVLPGDIVLWDNYSTVHSATPVAYSDAEGERRLLYRISTKGMPALCRA</sequence>
<evidence type="ECO:0000313" key="8">
    <source>
        <dbReference type="EMBL" id="ASG23514.1"/>
    </source>
</evidence>
<protein>
    <submittedName>
        <fullName evidence="8">Taurine catabolism dioxygenase TauD</fullName>
    </submittedName>
</protein>
<keyword evidence="2" id="KW-0479">Metal-binding</keyword>
<accession>A0A248JZ86</accession>
<proteinExistence type="inferred from homology"/>
<dbReference type="KEGG" id="nao:Y958_14685"/>
<evidence type="ECO:0000256" key="4">
    <source>
        <dbReference type="ARBA" id="ARBA00023002"/>
    </source>
</evidence>
<dbReference type="InterPro" id="IPR042098">
    <property type="entry name" value="TauD-like_sf"/>
</dbReference>
<keyword evidence="3 8" id="KW-0223">Dioxygenase</keyword>
<evidence type="ECO:0000256" key="3">
    <source>
        <dbReference type="ARBA" id="ARBA00022964"/>
    </source>
</evidence>
<keyword evidence="4" id="KW-0560">Oxidoreductase</keyword>
<dbReference type="SUPFAM" id="SSF51197">
    <property type="entry name" value="Clavaminate synthase-like"/>
    <property type="match status" value="1"/>
</dbReference>
<keyword evidence="9" id="KW-1185">Reference proteome</keyword>
<dbReference type="GO" id="GO:0006790">
    <property type="term" value="P:sulfur compound metabolic process"/>
    <property type="evidence" value="ECO:0007669"/>
    <property type="project" value="TreeGrafter"/>
</dbReference>
<organism evidence="8 9">
    <name type="scientific">Nitrospirillum viridazoti CBAmc</name>
    <dbReference type="NCBI Taxonomy" id="1441467"/>
    <lineage>
        <taxon>Bacteria</taxon>
        <taxon>Pseudomonadati</taxon>
        <taxon>Pseudomonadota</taxon>
        <taxon>Alphaproteobacteria</taxon>
        <taxon>Rhodospirillales</taxon>
        <taxon>Azospirillaceae</taxon>
        <taxon>Nitrospirillum</taxon>
        <taxon>Nitrospirillum viridazoti</taxon>
    </lineage>
</organism>
<dbReference type="GO" id="GO:0000908">
    <property type="term" value="F:taurine dioxygenase activity"/>
    <property type="evidence" value="ECO:0007669"/>
    <property type="project" value="TreeGrafter"/>
</dbReference>
<dbReference type="GO" id="GO:0005737">
    <property type="term" value="C:cytoplasm"/>
    <property type="evidence" value="ECO:0007669"/>
    <property type="project" value="TreeGrafter"/>
</dbReference>
<comment type="similarity">
    <text evidence="1">Belongs to the TfdA dioxygenase family.</text>
</comment>
<keyword evidence="5" id="KW-0408">Iron</keyword>
<dbReference type="Pfam" id="PF02668">
    <property type="entry name" value="TauD"/>
    <property type="match status" value="1"/>
</dbReference>
<feature type="domain" description="TauD/TfdA-like" evidence="7">
    <location>
        <begin position="12"/>
        <end position="279"/>
    </location>
</feature>
<dbReference type="InterPro" id="IPR003819">
    <property type="entry name" value="TauD/TfdA-like"/>
</dbReference>
<name>A0A248JZ86_9PROT</name>
<evidence type="ECO:0000256" key="5">
    <source>
        <dbReference type="ARBA" id="ARBA00023004"/>
    </source>
</evidence>
<evidence type="ECO:0000256" key="6">
    <source>
        <dbReference type="SAM" id="MobiDB-lite"/>
    </source>
</evidence>
<evidence type="ECO:0000256" key="1">
    <source>
        <dbReference type="ARBA" id="ARBA00005896"/>
    </source>
</evidence>
<feature type="region of interest" description="Disordered" evidence="6">
    <location>
        <begin position="171"/>
        <end position="190"/>
    </location>
</feature>
<evidence type="ECO:0000313" key="9">
    <source>
        <dbReference type="Proteomes" id="UP000197153"/>
    </source>
</evidence>